<dbReference type="PANTHER" id="PTHR47837">
    <property type="entry name" value="GTP PYROPHOSPHOKINASE YJBM"/>
    <property type="match status" value="1"/>
</dbReference>
<organism evidence="4 5">
    <name type="scientific">Roseburia lenta</name>
    <dbReference type="NCBI Taxonomy" id="2763061"/>
    <lineage>
        <taxon>Bacteria</taxon>
        <taxon>Bacillati</taxon>
        <taxon>Bacillota</taxon>
        <taxon>Clostridia</taxon>
        <taxon>Lachnospirales</taxon>
        <taxon>Lachnospiraceae</taxon>
        <taxon>Roseburia</taxon>
    </lineage>
</organism>
<dbReference type="CDD" id="cd05399">
    <property type="entry name" value="NT_Rel-Spo_like"/>
    <property type="match status" value="1"/>
</dbReference>
<dbReference type="PANTHER" id="PTHR47837:SF2">
    <property type="entry name" value="GTP PYROPHOSPHOKINASE YWAC"/>
    <property type="match status" value="1"/>
</dbReference>
<evidence type="ECO:0000256" key="1">
    <source>
        <dbReference type="ARBA" id="ARBA00004976"/>
    </source>
</evidence>
<sequence length="220" mass="25700">MESIMMQDDSVLSWNTAMLLYNSALKEMGTKIEILNDEFQHVHQYNPIEYVKTRLKSPESIVKKLKRYGYEDSIQNMIEYCNDIAGVRIVCSFTSDIYRLADMIGRQSDITVLSIKDYIKNPKPSGYKSYHMIVTIPIFLSDRMVDTKVEIQIRTIAMDFWASLEHKIYYKFEGHAPAYISHDLQECSKIVSELDEKMLMLNEAILKAKEEQEKKEAEEK</sequence>
<proteinExistence type="predicted"/>
<protein>
    <submittedName>
        <fullName evidence="4">GTP pyrophosphokinase family protein</fullName>
    </submittedName>
</protein>
<reference evidence="4 5" key="1">
    <citation type="submission" date="2020-08" db="EMBL/GenBank/DDBJ databases">
        <title>Genome public.</title>
        <authorList>
            <person name="Liu C."/>
            <person name="Sun Q."/>
        </authorList>
    </citation>
    <scope>NUCLEOTIDE SEQUENCE [LARGE SCALE GENOMIC DNA]</scope>
    <source>
        <strain evidence="4 5">NSJ-9</strain>
    </source>
</reference>
<evidence type="ECO:0000256" key="2">
    <source>
        <dbReference type="SAM" id="Coils"/>
    </source>
</evidence>
<comment type="pathway">
    <text evidence="1">Purine metabolism; ppGpp biosynthesis; ppGpp from GTP: step 1/2.</text>
</comment>
<feature type="coiled-coil region" evidence="2">
    <location>
        <begin position="191"/>
        <end position="220"/>
    </location>
</feature>
<dbReference type="InterPro" id="IPR007685">
    <property type="entry name" value="RelA_SpoT"/>
</dbReference>
<dbReference type="Pfam" id="PF04607">
    <property type="entry name" value="RelA_SpoT"/>
    <property type="match status" value="1"/>
</dbReference>
<dbReference type="InterPro" id="IPR043519">
    <property type="entry name" value="NT_sf"/>
</dbReference>
<name>A0ABR7GHE9_9FIRM</name>
<dbReference type="SMART" id="SM00954">
    <property type="entry name" value="RelA_SpoT"/>
    <property type="match status" value="1"/>
</dbReference>
<keyword evidence="5" id="KW-1185">Reference proteome</keyword>
<dbReference type="InterPro" id="IPR052366">
    <property type="entry name" value="GTP_Pyrophosphokinase"/>
</dbReference>
<feature type="domain" description="RelA/SpoT" evidence="3">
    <location>
        <begin position="53"/>
        <end position="176"/>
    </location>
</feature>
<dbReference type="RefSeq" id="WP_118281694.1">
    <property type="nucleotide sequence ID" value="NZ_JACOPG010000003.1"/>
</dbReference>
<dbReference type="SUPFAM" id="SSF81301">
    <property type="entry name" value="Nucleotidyltransferase"/>
    <property type="match status" value="1"/>
</dbReference>
<evidence type="ECO:0000313" key="4">
    <source>
        <dbReference type="EMBL" id="MBC5686802.1"/>
    </source>
</evidence>
<dbReference type="Gene3D" id="1.10.287.860">
    <property type="entry name" value="Nucleotidyltransferase"/>
    <property type="match status" value="1"/>
</dbReference>
<comment type="caution">
    <text evidence="4">The sequence shown here is derived from an EMBL/GenBank/DDBJ whole genome shotgun (WGS) entry which is preliminary data.</text>
</comment>
<evidence type="ECO:0000259" key="3">
    <source>
        <dbReference type="SMART" id="SM00954"/>
    </source>
</evidence>
<evidence type="ECO:0000313" key="5">
    <source>
        <dbReference type="Proteomes" id="UP000643810"/>
    </source>
</evidence>
<dbReference type="EMBL" id="JACOPG010000003">
    <property type="protein sequence ID" value="MBC5686802.1"/>
    <property type="molecule type" value="Genomic_DNA"/>
</dbReference>
<gene>
    <name evidence="4" type="ORF">H8R94_09345</name>
</gene>
<keyword evidence="2" id="KW-0175">Coiled coil</keyword>
<dbReference type="Proteomes" id="UP000643810">
    <property type="component" value="Unassembled WGS sequence"/>
</dbReference>
<dbReference type="Gene3D" id="3.30.460.10">
    <property type="entry name" value="Beta Polymerase, domain 2"/>
    <property type="match status" value="1"/>
</dbReference>
<accession>A0ABR7GHE9</accession>